<dbReference type="Proteomes" id="UP000225277">
    <property type="component" value="Unassembled WGS sequence"/>
</dbReference>
<feature type="unsure residue" description="D or N" evidence="1">
    <location>
        <position position="67"/>
    </location>
</feature>
<dbReference type="EMBL" id="FJUY01000030">
    <property type="protein sequence ID" value="CZT25739.1"/>
    <property type="molecule type" value="Genomic_DNA"/>
</dbReference>
<evidence type="ECO:0000313" key="1">
    <source>
        <dbReference type="EMBL" id="CZT25739.1"/>
    </source>
</evidence>
<name>A0A2D3VQR3_9PEZI</name>
<gene>
    <name evidence="1" type="ORF">RCC_11408</name>
</gene>
<sequence length="735" mass="82867">MDPGMEEMMHLAKMERMRARLPPAEEVAKALVKLMEHKKSRGDVLEDGQAALALQSLQYCSRCRAVDRDVLLTILAVLHRRVQANVAAHPDLAEAVYREMLVVGGKVGWLWKGVAMWVKHLSYSGQARRGQEVLLEWEASQDEGGREKETGKLPALIEHAWADVLHGHAQKEDEATLLATWEMLKTRGIHTSRTVKQTVLHFYLRGNDIAAVQRWFAELWQASQFTPLSKPESHQTAANDLHQVLQWCLKHNTLQFGHSIVREAMSDNPPKPIWDAIFVWAAGTGKGADEINRMLSVMEASNNNISPTQPPRLADIATINALVEFAISKNDPYLAERFIAIGKARNIEPDARTYVLQMQYRLKVNDVDGALTAYASSQAMDLSSNQDIPTVNALIVALCNSKRHDFDSIMNVAADLSDRHARFEAPTVAALSLLHLSRDEIHDVIDLLNTHAFHYSSAERQTILEAILNYALDPSTPTARTWDAYTILLTIFDEIPRSHRTTLMLDFHRRSRPDMAVHVFNSMRSHSRADTIPTISTYISSFMASAQSRDLESLQLIHNQLKLDVNINPTTKLFNALILAYTACGQPRRALRFWDDISASREGPTYNSLHITFQACQAAPFGDLKARELWTKLRKKGVEIDQELWGSYLGALAGNGDLDATFHAVQEMESEGRWEVSKEVLGKVMNGAPNRAKQKVVESWGRERYAVLWEELERVGWEEAGDGRRIFRVGREVEP</sequence>
<organism evidence="1 2">
    <name type="scientific">Ramularia collo-cygni</name>
    <dbReference type="NCBI Taxonomy" id="112498"/>
    <lineage>
        <taxon>Eukaryota</taxon>
        <taxon>Fungi</taxon>
        <taxon>Dikarya</taxon>
        <taxon>Ascomycota</taxon>
        <taxon>Pezizomycotina</taxon>
        <taxon>Dothideomycetes</taxon>
        <taxon>Dothideomycetidae</taxon>
        <taxon>Mycosphaerellales</taxon>
        <taxon>Mycosphaerellaceae</taxon>
        <taxon>Ramularia</taxon>
    </lineage>
</organism>
<dbReference type="InterPro" id="IPR050667">
    <property type="entry name" value="PPR-containing_protein"/>
</dbReference>
<keyword evidence="2" id="KW-1185">Reference proteome</keyword>
<dbReference type="Gene3D" id="1.25.40.10">
    <property type="entry name" value="Tetratricopeptide repeat domain"/>
    <property type="match status" value="2"/>
</dbReference>
<proteinExistence type="predicted"/>
<dbReference type="InterPro" id="IPR011990">
    <property type="entry name" value="TPR-like_helical_dom_sf"/>
</dbReference>
<dbReference type="OrthoDB" id="185373at2759"/>
<protein>
    <submittedName>
        <fullName evidence="1">Related to complex I intermediate-associated protein CIA84</fullName>
    </submittedName>
</protein>
<dbReference type="InterPro" id="IPR002885">
    <property type="entry name" value="PPR_rpt"/>
</dbReference>
<evidence type="ECO:0000313" key="2">
    <source>
        <dbReference type="Proteomes" id="UP000225277"/>
    </source>
</evidence>
<dbReference type="PANTHER" id="PTHR47939:SF5">
    <property type="entry name" value="PENTACOTRIPEPTIDE-REPEAT REGION OF PRORP DOMAIN-CONTAINING PROTEIN"/>
    <property type="match status" value="1"/>
</dbReference>
<dbReference type="STRING" id="112498.A0A2D3VQR3"/>
<dbReference type="PANTHER" id="PTHR47939">
    <property type="entry name" value="MEMBRANE-ASSOCIATED SALT-INDUCIBLE PROTEIN-LIKE"/>
    <property type="match status" value="1"/>
</dbReference>
<dbReference type="Pfam" id="PF01535">
    <property type="entry name" value="PPR"/>
    <property type="match status" value="1"/>
</dbReference>
<accession>A0A2D3VQR3</accession>
<dbReference type="AlphaFoldDB" id="A0A2D3VQR3"/>
<reference evidence="1 2" key="1">
    <citation type="submission" date="2016-03" db="EMBL/GenBank/DDBJ databases">
        <authorList>
            <person name="Ploux O."/>
        </authorList>
    </citation>
    <scope>NUCLEOTIDE SEQUENCE [LARGE SCALE GENOMIC DNA]</scope>
    <source>
        <strain evidence="1 2">URUG2</strain>
    </source>
</reference>